<keyword evidence="5 11" id="KW-1133">Transmembrane helix</keyword>
<comment type="caution">
    <text evidence="12">The sequence shown here is derived from an EMBL/GenBank/DDBJ whole genome shotgun (WGS) entry which is preliminary data.</text>
</comment>
<comment type="similarity">
    <text evidence="2">Belongs to the G-protein coupled receptor 4 family.</text>
</comment>
<dbReference type="InterPro" id="IPR000481">
    <property type="entry name" value="GPCR_Pheromne_B_alpha_rcpt"/>
</dbReference>
<dbReference type="GO" id="GO:0004934">
    <property type="term" value="F:mating-type alpha-factor pheromone receptor activity"/>
    <property type="evidence" value="ECO:0007669"/>
    <property type="project" value="InterPro"/>
</dbReference>
<evidence type="ECO:0000256" key="7">
    <source>
        <dbReference type="ARBA" id="ARBA00023136"/>
    </source>
</evidence>
<dbReference type="Proteomes" id="UP000620124">
    <property type="component" value="Unassembled WGS sequence"/>
</dbReference>
<organism evidence="12 13">
    <name type="scientific">Mycena venus</name>
    <dbReference type="NCBI Taxonomy" id="2733690"/>
    <lineage>
        <taxon>Eukaryota</taxon>
        <taxon>Fungi</taxon>
        <taxon>Dikarya</taxon>
        <taxon>Basidiomycota</taxon>
        <taxon>Agaricomycotina</taxon>
        <taxon>Agaricomycetes</taxon>
        <taxon>Agaricomycetidae</taxon>
        <taxon>Agaricales</taxon>
        <taxon>Marasmiineae</taxon>
        <taxon>Mycenaceae</taxon>
        <taxon>Mycena</taxon>
    </lineage>
</organism>
<dbReference type="PANTHER" id="PTHR28097">
    <property type="entry name" value="PHEROMONE A FACTOR RECEPTOR"/>
    <property type="match status" value="1"/>
</dbReference>
<keyword evidence="13" id="KW-1185">Reference proteome</keyword>
<evidence type="ECO:0000256" key="10">
    <source>
        <dbReference type="SAM" id="MobiDB-lite"/>
    </source>
</evidence>
<feature type="transmembrane region" description="Helical" evidence="11">
    <location>
        <begin position="113"/>
        <end position="134"/>
    </location>
</feature>
<dbReference type="AlphaFoldDB" id="A0A8H6XQU2"/>
<dbReference type="PRINTS" id="PR00901">
    <property type="entry name" value="PHEROMONEBAR"/>
</dbReference>
<dbReference type="OrthoDB" id="2874149at2759"/>
<dbReference type="CDD" id="cd14966">
    <property type="entry name" value="7tmD_STE3"/>
    <property type="match status" value="1"/>
</dbReference>
<keyword evidence="3" id="KW-0589">Pheromone response</keyword>
<feature type="region of interest" description="Disordered" evidence="10">
    <location>
        <begin position="329"/>
        <end position="363"/>
    </location>
</feature>
<dbReference type="PRINTS" id="PR00899">
    <property type="entry name" value="GPCRSTE3"/>
</dbReference>
<evidence type="ECO:0000256" key="1">
    <source>
        <dbReference type="ARBA" id="ARBA00004141"/>
    </source>
</evidence>
<feature type="transmembrane region" description="Helical" evidence="11">
    <location>
        <begin position="159"/>
        <end position="181"/>
    </location>
</feature>
<dbReference type="EMBL" id="JACAZI010000014">
    <property type="protein sequence ID" value="KAF7344675.1"/>
    <property type="molecule type" value="Genomic_DNA"/>
</dbReference>
<evidence type="ECO:0000256" key="2">
    <source>
        <dbReference type="ARBA" id="ARBA00011085"/>
    </source>
</evidence>
<comment type="subcellular location">
    <subcellularLocation>
        <location evidence="1">Membrane</location>
        <topology evidence="1">Multi-pass membrane protein</topology>
    </subcellularLocation>
</comment>
<evidence type="ECO:0000313" key="13">
    <source>
        <dbReference type="Proteomes" id="UP000620124"/>
    </source>
</evidence>
<evidence type="ECO:0000256" key="8">
    <source>
        <dbReference type="ARBA" id="ARBA00023170"/>
    </source>
</evidence>
<reference evidence="12" key="1">
    <citation type="submission" date="2020-05" db="EMBL/GenBank/DDBJ databases">
        <title>Mycena genomes resolve the evolution of fungal bioluminescence.</title>
        <authorList>
            <person name="Tsai I.J."/>
        </authorList>
    </citation>
    <scope>NUCLEOTIDE SEQUENCE</scope>
    <source>
        <strain evidence="12">CCC161011</strain>
    </source>
</reference>
<keyword evidence="8 12" id="KW-0675">Receptor</keyword>
<keyword evidence="4 11" id="KW-0812">Transmembrane</keyword>
<feature type="transmembrane region" description="Helical" evidence="11">
    <location>
        <begin position="6"/>
        <end position="25"/>
    </location>
</feature>
<evidence type="ECO:0000256" key="4">
    <source>
        <dbReference type="ARBA" id="ARBA00022692"/>
    </source>
</evidence>
<dbReference type="GO" id="GO:0005886">
    <property type="term" value="C:plasma membrane"/>
    <property type="evidence" value="ECO:0007669"/>
    <property type="project" value="TreeGrafter"/>
</dbReference>
<feature type="transmembrane region" description="Helical" evidence="11">
    <location>
        <begin position="69"/>
        <end position="88"/>
    </location>
</feature>
<name>A0A8H6XQU2_9AGAR</name>
<keyword evidence="7 11" id="KW-0472">Membrane</keyword>
<dbReference type="PANTHER" id="PTHR28097:SF1">
    <property type="entry name" value="PHEROMONE A FACTOR RECEPTOR"/>
    <property type="match status" value="1"/>
</dbReference>
<dbReference type="InterPro" id="IPR001499">
    <property type="entry name" value="GPCR_STE3"/>
</dbReference>
<dbReference type="GO" id="GO:0000750">
    <property type="term" value="P:pheromone-dependent signal transduction involved in conjugation with cellular fusion"/>
    <property type="evidence" value="ECO:0007669"/>
    <property type="project" value="TreeGrafter"/>
</dbReference>
<keyword evidence="6" id="KW-0297">G-protein coupled receptor</keyword>
<evidence type="ECO:0000256" key="11">
    <source>
        <dbReference type="SAM" id="Phobius"/>
    </source>
</evidence>
<keyword evidence="9" id="KW-0807">Transducer</keyword>
<feature type="transmembrane region" description="Helical" evidence="11">
    <location>
        <begin position="37"/>
        <end position="57"/>
    </location>
</feature>
<evidence type="ECO:0000313" key="12">
    <source>
        <dbReference type="EMBL" id="KAF7344675.1"/>
    </source>
</evidence>
<evidence type="ECO:0000256" key="6">
    <source>
        <dbReference type="ARBA" id="ARBA00023040"/>
    </source>
</evidence>
<evidence type="ECO:0000256" key="5">
    <source>
        <dbReference type="ARBA" id="ARBA00022989"/>
    </source>
</evidence>
<feature type="compositionally biased region" description="Low complexity" evidence="10">
    <location>
        <begin position="335"/>
        <end position="355"/>
    </location>
</feature>
<feature type="transmembrane region" description="Helical" evidence="11">
    <location>
        <begin position="255"/>
        <end position="274"/>
    </location>
</feature>
<evidence type="ECO:0000256" key="9">
    <source>
        <dbReference type="ARBA" id="ARBA00023224"/>
    </source>
</evidence>
<proteinExistence type="inferred from homology"/>
<accession>A0A8H6XQU2</accession>
<dbReference type="Pfam" id="PF02076">
    <property type="entry name" value="STE3"/>
    <property type="match status" value="2"/>
</dbReference>
<sequence length="419" mass="46251">MLPTFPVFSIFAFIGFVLSLVPLYWQFEAWNVGAIWYLFWIMLSCLSQYFNSIVWAGNTVYSAPAWCEISIRITMAASVGVPAASLCINRRLYEIASMPPNAVVGKHTNRRAVIVDSFISGLFPSLYIVLQLVAQRHRFNILEDVGCVADLYDTLPTSFISFTAPLFLSFGSLMYCALCVIAMSNSRVNLAEVFSAHKNLTPGRFPTPHRLRARDPAAIATRVSTDVARFDFGVVARIPRALWAASESNHAAVELTRWIAPVCALLFFAFFGFAEEAREHYLRGLTAVSNAFWNALARIGITRALPPLPGTTPRQARVTLPSSRFDPLQEAGHLAPNSRPSPTSTAATTYSQPSPGGVSYIPVTPSPTDPNKFIVPNYQGWHYFSNPEVGQGRDVQVIDKAARMKMKALPALPRGRTLV</sequence>
<gene>
    <name evidence="12" type="ORF">MVEN_01627700</name>
</gene>
<evidence type="ECO:0000256" key="3">
    <source>
        <dbReference type="ARBA" id="ARBA00022507"/>
    </source>
</evidence>
<protein>
    <submittedName>
        <fullName evidence="12">Pheromone receptor</fullName>
    </submittedName>
</protein>